<evidence type="ECO:0000256" key="6">
    <source>
        <dbReference type="ARBA" id="ARBA00023295"/>
    </source>
</evidence>
<evidence type="ECO:0000256" key="2">
    <source>
        <dbReference type="ARBA" id="ARBA00007072"/>
    </source>
</evidence>
<keyword evidence="12" id="KW-1185">Reference proteome</keyword>
<evidence type="ECO:0000256" key="3">
    <source>
        <dbReference type="ARBA" id="ARBA00022801"/>
    </source>
</evidence>
<dbReference type="Gene3D" id="1.50.10.10">
    <property type="match status" value="1"/>
</dbReference>
<dbReference type="EMBL" id="CAXLJM020000007">
    <property type="protein sequence ID" value="CAL8072396.1"/>
    <property type="molecule type" value="Genomic_DNA"/>
</dbReference>
<feature type="signal peptide" evidence="9">
    <location>
        <begin position="1"/>
        <end position="23"/>
    </location>
</feature>
<evidence type="ECO:0000256" key="8">
    <source>
        <dbReference type="PROSITE-ProRule" id="PRU10060"/>
    </source>
</evidence>
<name>A0ABP1PP18_9HEXA</name>
<accession>A0ABP1PP18</accession>
<keyword evidence="5 8" id="KW-0119">Carbohydrate metabolism</keyword>
<keyword evidence="7 8" id="KW-0624">Polysaccharide degradation</keyword>
<feature type="active site" evidence="8">
    <location>
        <position position="429"/>
    </location>
</feature>
<dbReference type="SUPFAM" id="SSF48208">
    <property type="entry name" value="Six-hairpin glycosidases"/>
    <property type="match status" value="1"/>
</dbReference>
<evidence type="ECO:0000256" key="1">
    <source>
        <dbReference type="ARBA" id="ARBA00000966"/>
    </source>
</evidence>
<evidence type="ECO:0000256" key="4">
    <source>
        <dbReference type="ARBA" id="ARBA00023001"/>
    </source>
</evidence>
<keyword evidence="3 8" id="KW-0378">Hydrolase</keyword>
<feature type="active site" evidence="8">
    <location>
        <position position="438"/>
    </location>
</feature>
<evidence type="ECO:0000256" key="9">
    <source>
        <dbReference type="RuleBase" id="RU361166"/>
    </source>
</evidence>
<dbReference type="EC" id="3.2.1.4" evidence="9"/>
<organism evidence="11 12">
    <name type="scientific">Orchesella dallaii</name>
    <dbReference type="NCBI Taxonomy" id="48710"/>
    <lineage>
        <taxon>Eukaryota</taxon>
        <taxon>Metazoa</taxon>
        <taxon>Ecdysozoa</taxon>
        <taxon>Arthropoda</taxon>
        <taxon>Hexapoda</taxon>
        <taxon>Collembola</taxon>
        <taxon>Entomobryomorpha</taxon>
        <taxon>Entomobryoidea</taxon>
        <taxon>Orchesellidae</taxon>
        <taxon>Orchesellinae</taxon>
        <taxon>Orchesella</taxon>
    </lineage>
</organism>
<gene>
    <name evidence="11" type="ORF">ODALV1_LOCUS2151</name>
</gene>
<evidence type="ECO:0000256" key="7">
    <source>
        <dbReference type="ARBA" id="ARBA00023326"/>
    </source>
</evidence>
<keyword evidence="6 8" id="KW-0326">Glycosidase</keyword>
<dbReference type="InterPro" id="IPR008928">
    <property type="entry name" value="6-hairpin_glycosidase_sf"/>
</dbReference>
<keyword evidence="4 9" id="KW-0136">Cellulose degradation</keyword>
<evidence type="ECO:0000259" key="10">
    <source>
        <dbReference type="Pfam" id="PF00759"/>
    </source>
</evidence>
<dbReference type="InterPro" id="IPR001701">
    <property type="entry name" value="Glyco_hydro_9"/>
</dbReference>
<dbReference type="PANTHER" id="PTHR22298">
    <property type="entry name" value="ENDO-1,4-BETA-GLUCANASE"/>
    <property type="match status" value="1"/>
</dbReference>
<evidence type="ECO:0000256" key="5">
    <source>
        <dbReference type="ARBA" id="ARBA00023277"/>
    </source>
</evidence>
<keyword evidence="9" id="KW-0732">Signal</keyword>
<proteinExistence type="inferred from homology"/>
<feature type="domain" description="Glycoside hydrolase family 9" evidence="10">
    <location>
        <begin position="27"/>
        <end position="451"/>
    </location>
</feature>
<evidence type="ECO:0000313" key="11">
    <source>
        <dbReference type="EMBL" id="CAL8072396.1"/>
    </source>
</evidence>
<dbReference type="InterPro" id="IPR033126">
    <property type="entry name" value="Glyco_hydro_9_Asp/Glu_AS"/>
</dbReference>
<comment type="similarity">
    <text evidence="2 8 9">Belongs to the glycosyl hydrolase 9 (cellulase E) family.</text>
</comment>
<sequence length="458" mass="51099">MGILNFKTAFLIAIVYYASIASAQYNYGEVIEKSLLFYEAQRLGRLPSSNRIPWRGDAFVSDRGQNGEDLSGGYCDAGDFVKFGFPFASAMTMLAWGMVDFKAGYVKAGQWEHAKAALKWGTDYMIKIHPEPNVLYVQVGDAQIDHNYWGRPEDWPTDEIRPTIRATTSRPASEVAAEQAAAMAAASVVYRDDGDTAYAATLLQHARDLYTFASTYRAKYTDTFPEIAEYYNSYSGYGDELLWAAAWLWRTTYEDKYEQDYERYWTEFNLNGRPVEASWDDKAAQAQVLLAKADGTAKYVTAARAFCDWVVDQVPRTPKGLAFISEWGSLRHAANAAFTCLQAAEAGINADKYRTFAKQQIDYMLGSTGRSFVCGYGNNPPQRPHHAAASCPNRPASCDWSDFSKPDPNPQVLNGALVGGPNRQDQYNDDREDYVANEVTLDYNAGFQGALAALNILY</sequence>
<protein>
    <recommendedName>
        <fullName evidence="9">Endoglucanase</fullName>
        <ecNumber evidence="9">3.2.1.4</ecNumber>
    </recommendedName>
</protein>
<evidence type="ECO:0000313" key="12">
    <source>
        <dbReference type="Proteomes" id="UP001642540"/>
    </source>
</evidence>
<dbReference type="Pfam" id="PF00759">
    <property type="entry name" value="Glyco_hydro_9"/>
    <property type="match status" value="1"/>
</dbReference>
<comment type="caution">
    <text evidence="11">The sequence shown here is derived from an EMBL/GenBank/DDBJ whole genome shotgun (WGS) entry which is preliminary data.</text>
</comment>
<dbReference type="InterPro" id="IPR012341">
    <property type="entry name" value="6hp_glycosidase-like_sf"/>
</dbReference>
<reference evidence="11 12" key="1">
    <citation type="submission" date="2024-08" db="EMBL/GenBank/DDBJ databases">
        <authorList>
            <person name="Cucini C."/>
            <person name="Frati F."/>
        </authorList>
    </citation>
    <scope>NUCLEOTIDE SEQUENCE [LARGE SCALE GENOMIC DNA]</scope>
</reference>
<dbReference type="Proteomes" id="UP001642540">
    <property type="component" value="Unassembled WGS sequence"/>
</dbReference>
<comment type="catalytic activity">
    <reaction evidence="1 9">
        <text>Endohydrolysis of (1-&gt;4)-beta-D-glucosidic linkages in cellulose, lichenin and cereal beta-D-glucans.</text>
        <dbReference type="EC" id="3.2.1.4"/>
    </reaction>
</comment>
<dbReference type="PROSITE" id="PS00698">
    <property type="entry name" value="GH9_3"/>
    <property type="match status" value="1"/>
</dbReference>
<feature type="chain" id="PRO_5044962107" description="Endoglucanase" evidence="9">
    <location>
        <begin position="24"/>
        <end position="458"/>
    </location>
</feature>